<dbReference type="SMART" id="SM00867">
    <property type="entry name" value="YceI"/>
    <property type="match status" value="1"/>
</dbReference>
<evidence type="ECO:0000259" key="1">
    <source>
        <dbReference type="SMART" id="SM00867"/>
    </source>
</evidence>
<evidence type="ECO:0000313" key="2">
    <source>
        <dbReference type="EMBL" id="CAG4995555.1"/>
    </source>
</evidence>
<comment type="caution">
    <text evidence="2">The sequence shown here is derived from an EMBL/GenBank/DDBJ whole genome shotgun (WGS) entry which is preliminary data.</text>
</comment>
<sequence length="177" mass="19478">MSKINWSVDALHSEVQFKVKHLVISTVTGSFKSFSGSAVTEGDQFENAQIAFTIDVNSVDTGQPGRDEHLKNTDFFEVETYPQFTFASTSFTKIKGDLFKLIGNLTIKGVTKEIELEAEYGGTQRDPWGNTKVGFEVNGTIDRKDFNVTFNSLTETGGLALGEKIKIVANIQLAKEA</sequence>
<dbReference type="EMBL" id="CAJRAF010000001">
    <property type="protein sequence ID" value="CAG4995555.1"/>
    <property type="molecule type" value="Genomic_DNA"/>
</dbReference>
<dbReference type="InterPro" id="IPR007372">
    <property type="entry name" value="Lipid/polyisoprenoid-bd_YceI"/>
</dbReference>
<dbReference type="InterPro" id="IPR036761">
    <property type="entry name" value="TTHA0802/YceI-like_sf"/>
</dbReference>
<keyword evidence="3" id="KW-1185">Reference proteome</keyword>
<dbReference type="PANTHER" id="PTHR34406:SF1">
    <property type="entry name" value="PROTEIN YCEI"/>
    <property type="match status" value="1"/>
</dbReference>
<dbReference type="PANTHER" id="PTHR34406">
    <property type="entry name" value="PROTEIN YCEI"/>
    <property type="match status" value="1"/>
</dbReference>
<evidence type="ECO:0000313" key="3">
    <source>
        <dbReference type="Proteomes" id="UP000680038"/>
    </source>
</evidence>
<dbReference type="RefSeq" id="WP_215238286.1">
    <property type="nucleotide sequence ID" value="NZ_CAJRAF010000001.1"/>
</dbReference>
<dbReference type="Pfam" id="PF04264">
    <property type="entry name" value="YceI"/>
    <property type="match status" value="1"/>
</dbReference>
<dbReference type="AlphaFoldDB" id="A0A916NBA6"/>
<name>A0A916NBA6_9BACT</name>
<proteinExistence type="predicted"/>
<dbReference type="SUPFAM" id="SSF101874">
    <property type="entry name" value="YceI-like"/>
    <property type="match status" value="1"/>
</dbReference>
<reference evidence="2" key="1">
    <citation type="submission" date="2021-04" db="EMBL/GenBank/DDBJ databases">
        <authorList>
            <person name="Rodrigo-Torres L."/>
            <person name="Arahal R. D."/>
            <person name="Lucena T."/>
        </authorList>
    </citation>
    <scope>NUCLEOTIDE SEQUENCE</scope>
    <source>
        <strain evidence="2">CECT 9275</strain>
    </source>
</reference>
<protein>
    <recommendedName>
        <fullName evidence="1">Lipid/polyisoprenoid-binding YceI-like domain-containing protein</fullName>
    </recommendedName>
</protein>
<feature type="domain" description="Lipid/polyisoprenoid-binding YceI-like" evidence="1">
    <location>
        <begin position="5"/>
        <end position="174"/>
    </location>
</feature>
<dbReference type="Gene3D" id="2.40.128.110">
    <property type="entry name" value="Lipid/polyisoprenoid-binding, YceI-like"/>
    <property type="match status" value="1"/>
</dbReference>
<accession>A0A916NBA6</accession>
<dbReference type="Proteomes" id="UP000680038">
    <property type="component" value="Unassembled WGS sequence"/>
</dbReference>
<gene>
    <name evidence="2" type="ORF">DYBT9275_01666</name>
</gene>
<organism evidence="2 3">
    <name type="scientific">Dyadobacter helix</name>
    <dbReference type="NCBI Taxonomy" id="2822344"/>
    <lineage>
        <taxon>Bacteria</taxon>
        <taxon>Pseudomonadati</taxon>
        <taxon>Bacteroidota</taxon>
        <taxon>Cytophagia</taxon>
        <taxon>Cytophagales</taxon>
        <taxon>Spirosomataceae</taxon>
        <taxon>Dyadobacter</taxon>
    </lineage>
</organism>